<dbReference type="EMBL" id="CP030053">
    <property type="protein sequence ID" value="QAU48745.1"/>
    <property type="molecule type" value="Genomic_DNA"/>
</dbReference>
<dbReference type="PANTHER" id="PTHR43312">
    <property type="entry name" value="D-THREO-ALDOSE 1-DEHYDROGENASE"/>
    <property type="match status" value="1"/>
</dbReference>
<name>A0AAE6CAN9_9BRAD</name>
<organism evidence="2 3">
    <name type="scientific">Bradyrhizobium guangzhouense</name>
    <dbReference type="NCBI Taxonomy" id="1325095"/>
    <lineage>
        <taxon>Bacteria</taxon>
        <taxon>Pseudomonadati</taxon>
        <taxon>Pseudomonadota</taxon>
        <taxon>Alphaproteobacteria</taxon>
        <taxon>Hyphomicrobiales</taxon>
        <taxon>Nitrobacteraceae</taxon>
        <taxon>Bradyrhizobium</taxon>
    </lineage>
</organism>
<dbReference type="AlphaFoldDB" id="A0AAE6CAN9"/>
<accession>A0AAE6CAN9</accession>
<dbReference type="RefSeq" id="WP_128953505.1">
    <property type="nucleotide sequence ID" value="NZ_CP030053.1"/>
</dbReference>
<proteinExistence type="predicted"/>
<dbReference type="Proteomes" id="UP000288972">
    <property type="component" value="Chromosome"/>
</dbReference>
<dbReference type="Gene3D" id="3.20.20.100">
    <property type="entry name" value="NADP-dependent oxidoreductase domain"/>
    <property type="match status" value="1"/>
</dbReference>
<dbReference type="InterPro" id="IPR036812">
    <property type="entry name" value="NAD(P)_OxRdtase_dom_sf"/>
</dbReference>
<gene>
    <name evidence="2" type="ORF">XH91_27600</name>
</gene>
<protein>
    <recommendedName>
        <fullName evidence="1">NADP-dependent oxidoreductase domain-containing protein</fullName>
    </recommendedName>
</protein>
<dbReference type="SUPFAM" id="SSF51430">
    <property type="entry name" value="NAD(P)-linked oxidoreductase"/>
    <property type="match status" value="1"/>
</dbReference>
<sequence length="301" mass="32816">MRTVHFSPLARDVSALGFGCASLGSRVAPSVGLQSLQYAYECGVTWYDVAPPYGDGQAEQLLGTFLRGRRDRVVVCTKVGIERPDISRTKRWLRPAARLLVKRFPKLRATVAKSRSSGERKPLDPNVIRKSVETSLRLLRSDYIDVLALHEPTPADCTSPEVLETLQNLVKAGLVRTLSIAGSLDAIKAGTSSSSIFTTAQFADNKTLKTCETLRQEHPPASSLFFVTHSVFGTSIPMDPPSALLSYAFRSNEKGVVITSMTSRDHISSNCKAASVKLEPFASKDRAGRGFYVAGNEKPKI</sequence>
<dbReference type="Pfam" id="PF00248">
    <property type="entry name" value="Aldo_ket_red"/>
    <property type="match status" value="1"/>
</dbReference>
<evidence type="ECO:0000313" key="2">
    <source>
        <dbReference type="EMBL" id="QAU48745.1"/>
    </source>
</evidence>
<dbReference type="PANTHER" id="PTHR43312:SF1">
    <property type="entry name" value="NADP-DEPENDENT OXIDOREDUCTASE DOMAIN-CONTAINING PROTEIN"/>
    <property type="match status" value="1"/>
</dbReference>
<evidence type="ECO:0000313" key="3">
    <source>
        <dbReference type="Proteomes" id="UP000288972"/>
    </source>
</evidence>
<reference evidence="2 3" key="1">
    <citation type="submission" date="2018-06" db="EMBL/GenBank/DDBJ databases">
        <title>Comparative genomics of rhizobia nodulating Arachis hypogaea in China.</title>
        <authorList>
            <person name="Li Y."/>
        </authorList>
    </citation>
    <scope>NUCLEOTIDE SEQUENCE [LARGE SCALE GENOMIC DNA]</scope>
    <source>
        <strain evidence="2 3">CCBAU 51670</strain>
    </source>
</reference>
<dbReference type="KEGG" id="bgz:XH91_27600"/>
<feature type="domain" description="NADP-dependent oxidoreductase" evidence="1">
    <location>
        <begin position="16"/>
        <end position="181"/>
    </location>
</feature>
<evidence type="ECO:0000259" key="1">
    <source>
        <dbReference type="Pfam" id="PF00248"/>
    </source>
</evidence>
<dbReference type="InterPro" id="IPR053135">
    <property type="entry name" value="AKR2_Oxidoreductase"/>
</dbReference>
<dbReference type="InterPro" id="IPR023210">
    <property type="entry name" value="NADP_OxRdtase_dom"/>
</dbReference>